<evidence type="ECO:0000313" key="1">
    <source>
        <dbReference type="EMBL" id="MCT4331401.1"/>
    </source>
</evidence>
<dbReference type="Pfam" id="PF13692">
    <property type="entry name" value="Glyco_trans_1_4"/>
    <property type="match status" value="1"/>
</dbReference>
<dbReference type="SUPFAM" id="SSF53756">
    <property type="entry name" value="UDP-Glycosyltransferase/glycogen phosphorylase"/>
    <property type="match status" value="1"/>
</dbReference>
<proteinExistence type="predicted"/>
<dbReference type="Proteomes" id="UP001320702">
    <property type="component" value="Unassembled WGS sequence"/>
</dbReference>
<dbReference type="PANTHER" id="PTHR12526">
    <property type="entry name" value="GLYCOSYLTRANSFERASE"/>
    <property type="match status" value="1"/>
</dbReference>
<dbReference type="CDD" id="cd03801">
    <property type="entry name" value="GT4_PimA-like"/>
    <property type="match status" value="1"/>
</dbReference>
<protein>
    <submittedName>
        <fullName evidence="1">Glycosyltransferase family 4 protein</fullName>
    </submittedName>
</protein>
<dbReference type="PANTHER" id="PTHR12526:SF638">
    <property type="entry name" value="SPORE COAT PROTEIN SA"/>
    <property type="match status" value="1"/>
</dbReference>
<dbReference type="RefSeq" id="WP_260275313.1">
    <property type="nucleotide sequence ID" value="NZ_JANAVZ010000001.1"/>
</dbReference>
<dbReference type="Gene3D" id="3.40.50.2000">
    <property type="entry name" value="Glycogen Phosphorylase B"/>
    <property type="match status" value="2"/>
</dbReference>
<dbReference type="EMBL" id="JANAVZ010000001">
    <property type="protein sequence ID" value="MCT4331401.1"/>
    <property type="molecule type" value="Genomic_DNA"/>
</dbReference>
<name>A0ABT2K4V7_9RHOB</name>
<organism evidence="1 2">
    <name type="scientific">Paracoccus maritimus</name>
    <dbReference type="NCBI Taxonomy" id="2933292"/>
    <lineage>
        <taxon>Bacteria</taxon>
        <taxon>Pseudomonadati</taxon>
        <taxon>Pseudomonadota</taxon>
        <taxon>Alphaproteobacteria</taxon>
        <taxon>Rhodobacterales</taxon>
        <taxon>Paracoccaceae</taxon>
        <taxon>Paracoccus</taxon>
    </lineage>
</organism>
<reference evidence="1 2" key="1">
    <citation type="submission" date="2022-04" db="EMBL/GenBank/DDBJ databases">
        <title>Paracoccus sp. YLB-12 draft genome sequence.</title>
        <authorList>
            <person name="Yu L."/>
        </authorList>
    </citation>
    <scope>NUCLEOTIDE SEQUENCE [LARGE SCALE GENOMIC DNA]</scope>
    <source>
        <strain evidence="1 2">YLB-12</strain>
    </source>
</reference>
<gene>
    <name evidence="1" type="ORF">MU516_00800</name>
</gene>
<evidence type="ECO:0000313" key="2">
    <source>
        <dbReference type="Proteomes" id="UP001320702"/>
    </source>
</evidence>
<comment type="caution">
    <text evidence="1">The sequence shown here is derived from an EMBL/GenBank/DDBJ whole genome shotgun (WGS) entry which is preliminary data.</text>
</comment>
<accession>A0ABT2K4V7</accession>
<keyword evidence="2" id="KW-1185">Reference proteome</keyword>
<sequence length="421" mass="46086">MSDNFTACRELLSDRHYLLSSLVPFMRDQRGDVWVGDRWHRDLMMHLRYLPHMIILAAQVDHLEGEDATRVEPEPGQSVEFVATGPMMTGRRQIPRVLPGMIRAMRQALARADAVHSGAAGWPIPPGLILNPMVVRRRLPLVINIESAFWRIPEGTDASLRWRAEAAATERFARWTCRHARLGIYTQRSYAESLPVGPGGISAVSPATWIHQQDVLTPDALARSWQEKPADLRLLLASRLTAEKGTGVVLQAMRQLEAEGRQLQLDVVGSGSMAGQIAEFAAQAKSLRVRILPEVAYATEFLPLLRGYHAALVPTTGDEQPRVILDAFSQGVPVIASDTAGNREVARDGQDAIFVPAGDAAALAQVLADPSLTPQRLRGLADAARDKAAASTHEMMHDQRAGLVHDALKGHMPERPAGGSR</sequence>